<sequence>MLGGEQTIDILNRSERQQRLELLEQRVQLFDDVRAKQELSPAMQTEYIADLKELYRLRRIDRSEFDVLFFMYEYFSDDKNPENEQNLIPAGTRIDDAPRFHRELCDLLRVVSIDNPIARIAWAAPRGHAKSAYLSNGFPIHEIVFNKRKYILIISETDSMAKKFIEWISLQLKFNKKLREDFGELLSDRKSLNERDNQEAFLTRTGVLVESASMGKQLRGKRNGSYRPDLVILDDLESAKNTNTPELREKNLHWFNSVVMPIGDPARTAFIYMGTIVHARGLLTAVLQRSDFESRIYSAIVSPPERGDLWEQFESTCRNPENETRLDDAIAFYQTNQEEMDKGVEVLWPGRFSYSRLMIEKVNIGSRAFGSEYLNNPIDEETQIFKPSMFTFFDYPDLRDKMGRPIPLDYFGAWDIAMGKNNRSDYNAIVMAGRDRRTGILYVVETWARKCPAHEALMEVINKIGKYRPRIFAIETVQAQFDLFRQARERMAKEGIYTTKLKAVTSKTKKEERIESLEPIIEQGILRFMKHQRILLEQLEQFPNHDHDDLPDALQMAVELCGGGRRRTFLKKPVGL</sequence>
<dbReference type="NCBIfam" id="TIGR01630">
    <property type="entry name" value="psiM2_ORF9"/>
    <property type="match status" value="1"/>
</dbReference>
<keyword evidence="1" id="KW-1188">Viral release from host cell</keyword>
<evidence type="ECO:0000313" key="3">
    <source>
        <dbReference type="EMBL" id="MBC9785514.1"/>
    </source>
</evidence>
<evidence type="ECO:0000256" key="1">
    <source>
        <dbReference type="ARBA" id="ARBA00022612"/>
    </source>
</evidence>
<dbReference type="Gene3D" id="3.40.50.300">
    <property type="entry name" value="P-loop containing nucleotide triphosphate hydrolases"/>
    <property type="match status" value="1"/>
</dbReference>
<organism evidence="3 4">
    <name type="scientific">Heliobacterium chlorum</name>
    <dbReference type="NCBI Taxonomy" id="2698"/>
    <lineage>
        <taxon>Bacteria</taxon>
        <taxon>Bacillati</taxon>
        <taxon>Bacillota</taxon>
        <taxon>Clostridia</taxon>
        <taxon>Eubacteriales</taxon>
        <taxon>Heliobacteriaceae</taxon>
        <taxon>Heliobacterium</taxon>
    </lineage>
</organism>
<keyword evidence="4" id="KW-1185">Reference proteome</keyword>
<dbReference type="Pfam" id="PF17289">
    <property type="entry name" value="Terminase_6C"/>
    <property type="match status" value="1"/>
</dbReference>
<dbReference type="InterPro" id="IPR027417">
    <property type="entry name" value="P-loop_NTPase"/>
</dbReference>
<dbReference type="Proteomes" id="UP000617402">
    <property type="component" value="Unassembled WGS sequence"/>
</dbReference>
<accession>A0ABR7T6M3</accession>
<dbReference type="InterPro" id="IPR006517">
    <property type="entry name" value="Phage_terminase_lsu-like_C"/>
</dbReference>
<reference evidence="3 4" key="1">
    <citation type="submission" date="2020-07" db="EMBL/GenBank/DDBJ databases">
        <title>Draft whole-genome sequence of Heliobacterium chlorum DSM 3682, type strain.</title>
        <authorList>
            <person name="Kyndt J.A."/>
            <person name="Meyer T.E."/>
            <person name="Imhoff J.F."/>
        </authorList>
    </citation>
    <scope>NUCLEOTIDE SEQUENCE [LARGE SCALE GENOMIC DNA]</scope>
    <source>
        <strain evidence="3 4">DSM 3682</strain>
    </source>
</reference>
<evidence type="ECO:0000259" key="2">
    <source>
        <dbReference type="Pfam" id="PF17289"/>
    </source>
</evidence>
<evidence type="ECO:0000313" key="4">
    <source>
        <dbReference type="Proteomes" id="UP000617402"/>
    </source>
</evidence>
<dbReference type="InterPro" id="IPR035421">
    <property type="entry name" value="Terminase_6C"/>
</dbReference>
<protein>
    <submittedName>
        <fullName evidence="3">Phage terminase large subunit</fullName>
    </submittedName>
</protein>
<feature type="domain" description="Terminase large subunit gp17-like C-terminal" evidence="2">
    <location>
        <begin position="413"/>
        <end position="558"/>
    </location>
</feature>
<dbReference type="Gene3D" id="3.30.420.240">
    <property type="match status" value="1"/>
</dbReference>
<dbReference type="EMBL" id="JACVHF010000015">
    <property type="protein sequence ID" value="MBC9785514.1"/>
    <property type="molecule type" value="Genomic_DNA"/>
</dbReference>
<comment type="caution">
    <text evidence="3">The sequence shown here is derived from an EMBL/GenBank/DDBJ whole genome shotgun (WGS) entry which is preliminary data.</text>
</comment>
<name>A0ABR7T6M3_HELCL</name>
<proteinExistence type="predicted"/>
<gene>
    <name evidence="3" type="primary">terL</name>
    <name evidence="3" type="ORF">H1S01_13485</name>
</gene>